<dbReference type="EMBL" id="BTGU01014267">
    <property type="protein sequence ID" value="GMN73092.1"/>
    <property type="molecule type" value="Genomic_DNA"/>
</dbReference>
<keyword evidence="6" id="KW-1185">Reference proteome</keyword>
<organism evidence="5 6">
    <name type="scientific">Ficus carica</name>
    <name type="common">Common fig</name>
    <dbReference type="NCBI Taxonomy" id="3494"/>
    <lineage>
        <taxon>Eukaryota</taxon>
        <taxon>Viridiplantae</taxon>
        <taxon>Streptophyta</taxon>
        <taxon>Embryophyta</taxon>
        <taxon>Tracheophyta</taxon>
        <taxon>Spermatophyta</taxon>
        <taxon>Magnoliopsida</taxon>
        <taxon>eudicotyledons</taxon>
        <taxon>Gunneridae</taxon>
        <taxon>Pentapetalae</taxon>
        <taxon>rosids</taxon>
        <taxon>fabids</taxon>
        <taxon>Rosales</taxon>
        <taxon>Moraceae</taxon>
        <taxon>Ficeae</taxon>
        <taxon>Ficus</taxon>
    </lineage>
</organism>
<name>A0AA88EE09_FICCA</name>
<dbReference type="AlphaFoldDB" id="A0AA88EE09"/>
<gene>
    <name evidence="2" type="ORF">TIFTF001_054266</name>
    <name evidence="3" type="ORF">TIFTF001_054267</name>
    <name evidence="4" type="ORF">TIFTF001_054268</name>
    <name evidence="5" type="ORF">TIFTF001_054269</name>
</gene>
<dbReference type="Proteomes" id="UP001187192">
    <property type="component" value="Unassembled WGS sequence"/>
</dbReference>
<evidence type="ECO:0000313" key="3">
    <source>
        <dbReference type="EMBL" id="GMN73088.1"/>
    </source>
</evidence>
<evidence type="ECO:0000313" key="5">
    <source>
        <dbReference type="EMBL" id="GMN73092.1"/>
    </source>
</evidence>
<evidence type="ECO:0000256" key="1">
    <source>
        <dbReference type="SAM" id="MobiDB-lite"/>
    </source>
</evidence>
<sequence length="93" mass="10855">MVSYFSYGKTKRDLHADDIQGIRVFHRSRSCSSAISRLGYVNGQEENTTYEIWACTDREDDITTRMEEHREKRRGLGPKRVSEDDVTNSLLRL</sequence>
<reference evidence="5" key="1">
    <citation type="submission" date="2023-07" db="EMBL/GenBank/DDBJ databases">
        <title>draft genome sequence of fig (Ficus carica).</title>
        <authorList>
            <person name="Takahashi T."/>
            <person name="Nishimura K."/>
        </authorList>
    </citation>
    <scope>NUCLEOTIDE SEQUENCE</scope>
</reference>
<accession>A0AA88EE09</accession>
<evidence type="ECO:0000313" key="4">
    <source>
        <dbReference type="EMBL" id="GMN73089.1"/>
    </source>
</evidence>
<comment type="caution">
    <text evidence="5">The sequence shown here is derived from an EMBL/GenBank/DDBJ whole genome shotgun (WGS) entry which is preliminary data.</text>
</comment>
<dbReference type="EMBL" id="BTGU01014264">
    <property type="protein sequence ID" value="GMN73085.1"/>
    <property type="molecule type" value="Genomic_DNA"/>
</dbReference>
<protein>
    <submittedName>
        <fullName evidence="5">Uncharacterized protein</fullName>
    </submittedName>
</protein>
<proteinExistence type="predicted"/>
<evidence type="ECO:0000313" key="6">
    <source>
        <dbReference type="Proteomes" id="UP001187192"/>
    </source>
</evidence>
<dbReference type="EMBL" id="BTGU01014265">
    <property type="protein sequence ID" value="GMN73088.1"/>
    <property type="molecule type" value="Genomic_DNA"/>
</dbReference>
<dbReference type="EMBL" id="BTGU01014266">
    <property type="protein sequence ID" value="GMN73089.1"/>
    <property type="molecule type" value="Genomic_DNA"/>
</dbReference>
<evidence type="ECO:0000313" key="2">
    <source>
        <dbReference type="EMBL" id="GMN73085.1"/>
    </source>
</evidence>
<feature type="region of interest" description="Disordered" evidence="1">
    <location>
        <begin position="66"/>
        <end position="93"/>
    </location>
</feature>